<accession>A0ACB9PEP2</accession>
<reference evidence="1 2" key="1">
    <citation type="journal article" date="2022" name="DNA Res.">
        <title>Chromosomal-level genome assembly of the orchid tree Bauhinia variegata (Leguminosae; Cercidoideae) supports the allotetraploid origin hypothesis of Bauhinia.</title>
        <authorList>
            <person name="Zhong Y."/>
            <person name="Chen Y."/>
            <person name="Zheng D."/>
            <person name="Pang J."/>
            <person name="Liu Y."/>
            <person name="Luo S."/>
            <person name="Meng S."/>
            <person name="Qian L."/>
            <person name="Wei D."/>
            <person name="Dai S."/>
            <person name="Zhou R."/>
        </authorList>
    </citation>
    <scope>NUCLEOTIDE SEQUENCE [LARGE SCALE GENOMIC DNA]</scope>
    <source>
        <strain evidence="1">BV-YZ2020</strain>
    </source>
</reference>
<comment type="caution">
    <text evidence="1">The sequence shown here is derived from an EMBL/GenBank/DDBJ whole genome shotgun (WGS) entry which is preliminary data.</text>
</comment>
<evidence type="ECO:0000313" key="2">
    <source>
        <dbReference type="Proteomes" id="UP000828941"/>
    </source>
</evidence>
<sequence>MITDDPSRWVVIDEDPPSLRGSLVEDPLADDMVSLEKPGGIIALLDEACMFPRSTHETFAEKLYQTFKDNKRFSKPKLSRTDFTICHYAGDVTYQTEFFLDKNKDFVVPEHEALLAASKCSFVSGLFPPSPEETSKTAKFSSIATKFKQQLQALLETLNATEPQYVRCIKPNNLLKPGIFNKSTVLQQLQCGGVMEAIRISCAGFPTRKTFSEFIRRFGVLSPEVLKGCPDEVAGCKNLLEKVNLKGYQIGKTKVFLRAGQMAELDAFRAEVLGRSAAIIQRRVRTYYCRKNFILLRLSAIQIQTICRGQLARRRYEHLRREDASVKIQKNCRMSLARNAYRSLYTSALCIQTCMRRMAAQNELDFRKQNAAAVIIQSHCRRFIARIRYLRLKKAAITAQCWWRRKIASRELRKLKMAAKEAGALKEAKIKLEQEVEELTFNLEFEKKMRADIEKAKTEEISKLQAALQEVQLQFEETNEAKTQENTKLQAALQEMQLQFEETKEAMTQENTKLQADLQEMQLQYEETKEAKAQEITKLQDALQEMQLQFEETKEAMTQENTKLQAALQEMQLQFEETKEAMMQENTKLQAGLQEMQLQFEETKEAMTQENTKLQADLQEMQLQYEETKEAKAQEITKLQDTLQEMHLQFEETMETKTLEITKLQDALQEMQLQFEETKETKTLEITKLQDALQEMQLQFEETKEAKTQETAKLQAALQEMQLQIEETKEAKMQEITKLQAALQEKQLEFEETKALLSQESEAVKEASDQSPIMQEVPVSDNELINKLRAEIESLKTSEAARKAAEQSPIMQEVPVTDNESMNKLTSENENLKVQESAEKAAEQSPIMQEVPVTDNELINIHTSENENLRVQESAIKAAEQSPVMQEVPVTDNELTNKLTSENENLKVEESVEKAAEQSPIMQEVPVIDIDLIHKLTAENENLKALVNSLEKKIDETERKYEECNKLSEERLKQATDAELKIIQLKTSMQRVQEKLSDIETEDQILRQQALKSASKRMSGRFSFKSLASENGDHEPESPAKKFGTEADANLRKSMIERQQESVDILLKFLAEDLGFSDGKPVAAFTIYKCLLHWKSFEAEKTGVFDRLIQLIGSAIEDQEDNDRMSYWLSNSSGLLYILQRSLRTAARKPPTPAGFFGRMTQSLRSSSISLSSNALTVIRMVDAKYPALLFKQQLTAYVEKIYGIIRDNLKKDLSPLLSSCIQAPKTSGETGSSEQSDSNSPPASSWHNVIDCLNRFFNTLKENYVSPVLMQKLFTQVFTYINVQLLNSLLQSPERCTFSNGEYIKSGLAEMEKWCDEASYDFVAASWDELKHIRQAVNFTVINQKSEVSYNDLTHNLCPILGVQQLHRLCTMFSDDSDNTKNISPEVISSMKLLMTDDDANNEENSFLLDDLSSVPFAMDEIINSLHDKTFRDAKPPAELLEYPAFEFLQ</sequence>
<protein>
    <submittedName>
        <fullName evidence="1">Uncharacterized protein</fullName>
    </submittedName>
</protein>
<name>A0ACB9PEP2_BAUVA</name>
<dbReference type="EMBL" id="CM039430">
    <property type="protein sequence ID" value="KAI4345961.1"/>
    <property type="molecule type" value="Genomic_DNA"/>
</dbReference>
<dbReference type="Proteomes" id="UP000828941">
    <property type="component" value="Chromosome 5"/>
</dbReference>
<keyword evidence="2" id="KW-1185">Reference proteome</keyword>
<gene>
    <name evidence="1" type="ORF">L6164_013044</name>
</gene>
<proteinExistence type="predicted"/>
<evidence type="ECO:0000313" key="1">
    <source>
        <dbReference type="EMBL" id="KAI4345961.1"/>
    </source>
</evidence>
<organism evidence="1 2">
    <name type="scientific">Bauhinia variegata</name>
    <name type="common">Purple orchid tree</name>
    <name type="synonym">Phanera variegata</name>
    <dbReference type="NCBI Taxonomy" id="167791"/>
    <lineage>
        <taxon>Eukaryota</taxon>
        <taxon>Viridiplantae</taxon>
        <taxon>Streptophyta</taxon>
        <taxon>Embryophyta</taxon>
        <taxon>Tracheophyta</taxon>
        <taxon>Spermatophyta</taxon>
        <taxon>Magnoliopsida</taxon>
        <taxon>eudicotyledons</taxon>
        <taxon>Gunneridae</taxon>
        <taxon>Pentapetalae</taxon>
        <taxon>rosids</taxon>
        <taxon>fabids</taxon>
        <taxon>Fabales</taxon>
        <taxon>Fabaceae</taxon>
        <taxon>Cercidoideae</taxon>
        <taxon>Cercideae</taxon>
        <taxon>Bauhiniinae</taxon>
        <taxon>Bauhinia</taxon>
    </lineage>
</organism>